<comment type="caution">
    <text evidence="1">The sequence shown here is derived from an EMBL/GenBank/DDBJ whole genome shotgun (WGS) entry which is preliminary data.</text>
</comment>
<dbReference type="EMBL" id="PKJC01000005">
    <property type="protein sequence ID" value="PKZ65684.1"/>
    <property type="molecule type" value="Genomic_DNA"/>
</dbReference>
<dbReference type="Proteomes" id="UP000234662">
    <property type="component" value="Unassembled WGS sequence"/>
</dbReference>
<accession>A0A2I1R973</accession>
<proteinExistence type="predicted"/>
<protein>
    <submittedName>
        <fullName evidence="1">Response regulator</fullName>
    </submittedName>
</protein>
<evidence type="ECO:0000313" key="2">
    <source>
        <dbReference type="Proteomes" id="UP000234662"/>
    </source>
</evidence>
<sequence length="260" mass="28164">MRNRAHHHRFEHDHAVPNHLRVLIASPLGHVIAVPLAKSLDQATVTVAAGRDEFVHCVAGNVRFDVVVADLVWNRPDVEWTFDGLDVIDVLDEHDRHAPVVLVTQGLGMEQDHLDEARLRDEVVGVIARSDGFATLVGVVRSVALGQGLPDKASDGPRPPLYELFTGRRGHTAGRLAGAIAAGSASDNSSLARVATVSPNTANKVTSHYLGPIIVERGEHEASLPMTQAAVYRWCGLHAPYLISWCRRHGHSDVLGSMPT</sequence>
<reference evidence="1 2" key="1">
    <citation type="submission" date="2017-12" db="EMBL/GenBank/DDBJ databases">
        <title>Phylogenetic diversity of female urinary microbiome.</title>
        <authorList>
            <person name="Thomas-White K."/>
            <person name="Wolfe A.J."/>
        </authorList>
    </citation>
    <scope>NUCLEOTIDE SEQUENCE [LARGE SCALE GENOMIC DNA]</scope>
    <source>
        <strain evidence="1 2">UMB0777</strain>
    </source>
</reference>
<organism evidence="1 2">
    <name type="scientific">Gordonia terrae</name>
    <dbReference type="NCBI Taxonomy" id="2055"/>
    <lineage>
        <taxon>Bacteria</taxon>
        <taxon>Bacillati</taxon>
        <taxon>Actinomycetota</taxon>
        <taxon>Actinomycetes</taxon>
        <taxon>Mycobacteriales</taxon>
        <taxon>Gordoniaceae</taxon>
        <taxon>Gordonia</taxon>
    </lineage>
</organism>
<dbReference type="AlphaFoldDB" id="A0A2I1R973"/>
<gene>
    <name evidence="1" type="ORF">CYJ73_08950</name>
</gene>
<dbReference type="RefSeq" id="WP_101819891.1">
    <property type="nucleotide sequence ID" value="NZ_PKJC01000005.1"/>
</dbReference>
<dbReference type="Gene3D" id="3.40.50.2300">
    <property type="match status" value="1"/>
</dbReference>
<evidence type="ECO:0000313" key="1">
    <source>
        <dbReference type="EMBL" id="PKZ65684.1"/>
    </source>
</evidence>
<name>A0A2I1R973_9ACTN</name>